<evidence type="ECO:0000313" key="8">
    <source>
        <dbReference type="Proteomes" id="UP000503462"/>
    </source>
</evidence>
<keyword evidence="1" id="KW-0436">Ligase</keyword>
<evidence type="ECO:0000313" key="7">
    <source>
        <dbReference type="EMBL" id="QIW99003.1"/>
    </source>
</evidence>
<keyword evidence="4" id="KW-0067">ATP-binding</keyword>
<dbReference type="GO" id="GO:0008033">
    <property type="term" value="P:tRNA processing"/>
    <property type="evidence" value="ECO:0007669"/>
    <property type="project" value="UniProtKB-KW"/>
</dbReference>
<dbReference type="InterPro" id="IPR011063">
    <property type="entry name" value="TilS/TtcA_N"/>
</dbReference>
<dbReference type="Proteomes" id="UP000503462">
    <property type="component" value="Chromosome 3"/>
</dbReference>
<evidence type="ECO:0000256" key="2">
    <source>
        <dbReference type="ARBA" id="ARBA00022694"/>
    </source>
</evidence>
<dbReference type="OrthoDB" id="434144at2759"/>
<feature type="region of interest" description="Disordered" evidence="5">
    <location>
        <begin position="439"/>
        <end position="461"/>
    </location>
</feature>
<evidence type="ECO:0000256" key="3">
    <source>
        <dbReference type="ARBA" id="ARBA00022741"/>
    </source>
</evidence>
<dbReference type="AlphaFoldDB" id="A0A6H0XWA4"/>
<dbReference type="InterPro" id="IPR014729">
    <property type="entry name" value="Rossmann-like_a/b/a_fold"/>
</dbReference>
<organism evidence="7 8">
    <name type="scientific">Peltaster fructicola</name>
    <dbReference type="NCBI Taxonomy" id="286661"/>
    <lineage>
        <taxon>Eukaryota</taxon>
        <taxon>Fungi</taxon>
        <taxon>Dikarya</taxon>
        <taxon>Ascomycota</taxon>
        <taxon>Pezizomycotina</taxon>
        <taxon>Dothideomycetes</taxon>
        <taxon>Dothideomycetes incertae sedis</taxon>
        <taxon>Peltaster</taxon>
    </lineage>
</organism>
<sequence length="461" mass="52012">MIGAACRDHNIETLLVAHHADDQAETVLIRLINNYLGMGLRGIQSVSTMDGETARYGIYQSGKPRRVSSEHALALKMDHSGSQPVEWLNASSMLTEAGGISLIRPLLQFSKSDLIATCLDARISWVEDQTNKDVSLATRNTLRYMNENELLPQALRAERLQALSSAITAHRDTYSAFIEELIDQAEILIDTSCSRVICTFSASAVHSIQIHSCADHIRATLLHELISIVASKEHLSTNMLNQSTIRFLQPHDEGPTYQEAGVGITSWLQPDGAHSYEMLTHNVRSTVEETPLVDWVYDLSKPADIVRWSDWQLWQGRYWLRLGYRVDVLNGAPKASVRYRRKGDDQITSAKEPRLQELFQLHKRRCKIPKAAAYAMPVIAAGPDDEIVAFPAYGISNRRWALVEDESDQLDPTADCFYMIRYKQLPAWATEPLCSNRHPYQQSATPGYRKLSRSRPFPPLR</sequence>
<dbReference type="GO" id="GO:0016879">
    <property type="term" value="F:ligase activity, forming carbon-nitrogen bonds"/>
    <property type="evidence" value="ECO:0007669"/>
    <property type="project" value="InterPro"/>
</dbReference>
<evidence type="ECO:0000256" key="5">
    <source>
        <dbReference type="SAM" id="MobiDB-lite"/>
    </source>
</evidence>
<keyword evidence="2" id="KW-0819">tRNA processing</keyword>
<dbReference type="EMBL" id="CP051141">
    <property type="protein sequence ID" value="QIW99003.1"/>
    <property type="molecule type" value="Genomic_DNA"/>
</dbReference>
<evidence type="ECO:0000256" key="1">
    <source>
        <dbReference type="ARBA" id="ARBA00022598"/>
    </source>
</evidence>
<protein>
    <recommendedName>
        <fullName evidence="6">tRNA(Ile)-lysidine/2-thiocytidine synthase N-terminal domain-containing protein</fullName>
    </recommendedName>
</protein>
<dbReference type="GO" id="GO:0005524">
    <property type="term" value="F:ATP binding"/>
    <property type="evidence" value="ECO:0007669"/>
    <property type="project" value="UniProtKB-KW"/>
</dbReference>
<reference evidence="7 8" key="1">
    <citation type="journal article" date="2016" name="Sci. Rep.">
        <title>Peltaster fructicola genome reveals evolution from an invasive phytopathogen to an ectophytic parasite.</title>
        <authorList>
            <person name="Xu C."/>
            <person name="Chen H."/>
            <person name="Gleason M.L."/>
            <person name="Xu J.R."/>
            <person name="Liu H."/>
            <person name="Zhang R."/>
            <person name="Sun G."/>
        </authorList>
    </citation>
    <scope>NUCLEOTIDE SEQUENCE [LARGE SCALE GENOMIC DNA]</scope>
    <source>
        <strain evidence="7 8">LNHT1506</strain>
    </source>
</reference>
<feature type="domain" description="tRNA(Ile)-lysidine/2-thiocytidine synthase N-terminal" evidence="6">
    <location>
        <begin position="3"/>
        <end position="51"/>
    </location>
</feature>
<evidence type="ECO:0000256" key="4">
    <source>
        <dbReference type="ARBA" id="ARBA00022840"/>
    </source>
</evidence>
<dbReference type="Gene3D" id="3.40.50.620">
    <property type="entry name" value="HUPs"/>
    <property type="match status" value="1"/>
</dbReference>
<dbReference type="SUPFAM" id="SSF52402">
    <property type="entry name" value="Adenine nucleotide alpha hydrolases-like"/>
    <property type="match status" value="1"/>
</dbReference>
<feature type="domain" description="tRNA(Ile)-lysidine/2-thiocytidine synthase N-terminal" evidence="6">
    <location>
        <begin position="86"/>
        <end position="143"/>
    </location>
</feature>
<dbReference type="PANTHER" id="PTHR43033:SF1">
    <property type="entry name" value="TRNA(ILE)-LYSIDINE SYNTHASE-RELATED"/>
    <property type="match status" value="1"/>
</dbReference>
<accession>A0A6H0XWA4</accession>
<proteinExistence type="predicted"/>
<gene>
    <name evidence="7" type="ORF">AMS68_004521</name>
</gene>
<dbReference type="PANTHER" id="PTHR43033">
    <property type="entry name" value="TRNA(ILE)-LYSIDINE SYNTHASE-RELATED"/>
    <property type="match status" value="1"/>
</dbReference>
<name>A0A6H0XWA4_9PEZI</name>
<keyword evidence="3" id="KW-0547">Nucleotide-binding</keyword>
<dbReference type="Pfam" id="PF01171">
    <property type="entry name" value="ATP_bind_3"/>
    <property type="match status" value="2"/>
</dbReference>
<evidence type="ECO:0000259" key="6">
    <source>
        <dbReference type="Pfam" id="PF01171"/>
    </source>
</evidence>
<keyword evidence="8" id="KW-1185">Reference proteome</keyword>
<dbReference type="InterPro" id="IPR012094">
    <property type="entry name" value="tRNA_Ile_lys_synt"/>
</dbReference>